<sequence length="152" mass="16884">MYARTPIRLSSPRLPPPSYHSTPNLLTRQSVPLLPPQNKKNKAHTMMIYATPVATLIYFIRKSRLNLPEGISTLLGWPTVSASFLLLCLARFLFSFEKGKRLHRHVLAGLGPGGGRGGRFWTVGLVVLKNWVSEGLCFFLSLLLFLLLVGVG</sequence>
<dbReference type="Proteomes" id="UP000724584">
    <property type="component" value="Unassembled WGS sequence"/>
</dbReference>
<reference evidence="1 2" key="1">
    <citation type="journal article" date="2021" name="Nat. Commun.">
        <title>Genetic determinants of endophytism in the Arabidopsis root mycobiome.</title>
        <authorList>
            <person name="Mesny F."/>
            <person name="Miyauchi S."/>
            <person name="Thiergart T."/>
            <person name="Pickel B."/>
            <person name="Atanasova L."/>
            <person name="Karlsson M."/>
            <person name="Huettel B."/>
            <person name="Barry K.W."/>
            <person name="Haridas S."/>
            <person name="Chen C."/>
            <person name="Bauer D."/>
            <person name="Andreopoulos W."/>
            <person name="Pangilinan J."/>
            <person name="LaButti K."/>
            <person name="Riley R."/>
            <person name="Lipzen A."/>
            <person name="Clum A."/>
            <person name="Drula E."/>
            <person name="Henrissat B."/>
            <person name="Kohler A."/>
            <person name="Grigoriev I.V."/>
            <person name="Martin F.M."/>
            <person name="Hacquard S."/>
        </authorList>
    </citation>
    <scope>NUCLEOTIDE SEQUENCE [LARGE SCALE GENOMIC DNA]</scope>
    <source>
        <strain evidence="1 2">MPI-SDFR-AT-0079</strain>
    </source>
</reference>
<accession>A0ACB7PPT4</accession>
<comment type="caution">
    <text evidence="1">The sequence shown here is derived from an EMBL/GenBank/DDBJ whole genome shotgun (WGS) entry which is preliminary data.</text>
</comment>
<protein>
    <submittedName>
        <fullName evidence="1">Uncharacterized protein</fullName>
    </submittedName>
</protein>
<evidence type="ECO:0000313" key="1">
    <source>
        <dbReference type="EMBL" id="KAH6649978.1"/>
    </source>
</evidence>
<dbReference type="EMBL" id="JAGIZQ010000001">
    <property type="protein sequence ID" value="KAH6649978.1"/>
    <property type="molecule type" value="Genomic_DNA"/>
</dbReference>
<keyword evidence="2" id="KW-1185">Reference proteome</keyword>
<gene>
    <name evidence="1" type="ORF">F5144DRAFT_554870</name>
</gene>
<name>A0ACB7PPT4_9PEZI</name>
<evidence type="ECO:0000313" key="2">
    <source>
        <dbReference type="Proteomes" id="UP000724584"/>
    </source>
</evidence>
<organism evidence="1 2">
    <name type="scientific">Chaetomium tenue</name>
    <dbReference type="NCBI Taxonomy" id="1854479"/>
    <lineage>
        <taxon>Eukaryota</taxon>
        <taxon>Fungi</taxon>
        <taxon>Dikarya</taxon>
        <taxon>Ascomycota</taxon>
        <taxon>Pezizomycotina</taxon>
        <taxon>Sordariomycetes</taxon>
        <taxon>Sordariomycetidae</taxon>
        <taxon>Sordariales</taxon>
        <taxon>Chaetomiaceae</taxon>
        <taxon>Chaetomium</taxon>
    </lineage>
</organism>
<proteinExistence type="predicted"/>